<dbReference type="GO" id="GO:0005615">
    <property type="term" value="C:extracellular space"/>
    <property type="evidence" value="ECO:0007669"/>
    <property type="project" value="TreeGrafter"/>
</dbReference>
<keyword evidence="5 7" id="KW-0732">Signal</keyword>
<evidence type="ECO:0000259" key="8">
    <source>
        <dbReference type="Pfam" id="PF04668"/>
    </source>
</evidence>
<dbReference type="GeneID" id="113521997"/>
<evidence type="ECO:0000256" key="3">
    <source>
        <dbReference type="ARBA" id="ARBA00022473"/>
    </source>
</evidence>
<evidence type="ECO:0000256" key="1">
    <source>
        <dbReference type="ARBA" id="ARBA00004613"/>
    </source>
</evidence>
<feature type="chain" id="PRO_5026744598" evidence="7">
    <location>
        <begin position="21"/>
        <end position="240"/>
    </location>
</feature>
<dbReference type="GO" id="GO:0030510">
    <property type="term" value="P:regulation of BMP signaling pathway"/>
    <property type="evidence" value="ECO:0007669"/>
    <property type="project" value="TreeGrafter"/>
</dbReference>
<dbReference type="AlphaFoldDB" id="A0A6J1X2I6"/>
<evidence type="ECO:0000259" key="9">
    <source>
        <dbReference type="Pfam" id="PF23782"/>
    </source>
</evidence>
<dbReference type="Proteomes" id="UP001652740">
    <property type="component" value="Unplaced"/>
</dbReference>
<dbReference type="FunCoup" id="A0A6J1X2I6">
    <property type="interactions" value="216"/>
</dbReference>
<dbReference type="KEGG" id="gmw:113521997"/>
<feature type="signal peptide" evidence="7">
    <location>
        <begin position="1"/>
        <end position="20"/>
    </location>
</feature>
<dbReference type="InterPro" id="IPR057635">
    <property type="entry name" value="Tsg_N"/>
</dbReference>
<protein>
    <submittedName>
        <fullName evidence="11">Protein twisted gastrulation-like</fullName>
    </submittedName>
</protein>
<dbReference type="CTD" id="44510"/>
<keyword evidence="3" id="KW-0217">Developmental protein</keyword>
<dbReference type="InterPro" id="IPR006761">
    <property type="entry name" value="Tsg"/>
</dbReference>
<evidence type="ECO:0000256" key="2">
    <source>
        <dbReference type="ARBA" id="ARBA00010047"/>
    </source>
</evidence>
<name>A0A6J1X2I6_GALME</name>
<dbReference type="Pfam" id="PF04668">
    <property type="entry name" value="Tsg"/>
    <property type="match status" value="1"/>
</dbReference>
<evidence type="ECO:0000256" key="5">
    <source>
        <dbReference type="ARBA" id="ARBA00022729"/>
    </source>
</evidence>
<dbReference type="Pfam" id="PF23782">
    <property type="entry name" value="Tsg_N"/>
    <property type="match status" value="1"/>
</dbReference>
<sequence length="240" mass="26814">MASKFYLIYAFLCVIPVIYACNEAICASVVSKCMLTQSCKCDLKDCSCCKDCFNCLSYLYDECCSCVDMCPKPNDTHTELSKSSYVEELVDGVPGLFSALTSEADPRERWLSITYPVDFDLSKFRPASEKQVVYHLQSIEQEPEPISRDIITLNCTVAYLSQCMSSDKCRASCRSMGANSLRWFHDGCCECVGEKCLYYGINESRCLACPNGKGSPSLILDDDLSYDDLDYGEEVDTQSV</sequence>
<evidence type="ECO:0000256" key="7">
    <source>
        <dbReference type="SAM" id="SignalP"/>
    </source>
</evidence>
<keyword evidence="10" id="KW-1185">Reference proteome</keyword>
<gene>
    <name evidence="11" type="primary">LOC113521997</name>
</gene>
<evidence type="ECO:0000256" key="6">
    <source>
        <dbReference type="ARBA" id="ARBA00023180"/>
    </source>
</evidence>
<feature type="domain" description="Tsg C-terminal" evidence="8">
    <location>
        <begin position="80"/>
        <end position="210"/>
    </location>
</feature>
<proteinExistence type="inferred from homology"/>
<dbReference type="InParanoid" id="A0A6J1X2I6"/>
<reference evidence="11" key="1">
    <citation type="submission" date="2025-08" db="UniProtKB">
        <authorList>
            <consortium name="RefSeq"/>
        </authorList>
    </citation>
    <scope>IDENTIFICATION</scope>
    <source>
        <tissue evidence="11">Whole larvae</tissue>
    </source>
</reference>
<accession>A0A6J1X2I6</accession>
<dbReference type="PROSITE" id="PS51257">
    <property type="entry name" value="PROKAR_LIPOPROTEIN"/>
    <property type="match status" value="1"/>
</dbReference>
<comment type="similarity">
    <text evidence="2">Belongs to the twisted gastrulation protein family.</text>
</comment>
<feature type="domain" description="Tsg N-terminal" evidence="9">
    <location>
        <begin position="20"/>
        <end position="76"/>
    </location>
</feature>
<evidence type="ECO:0000313" key="11">
    <source>
        <dbReference type="RefSeq" id="XP_026763510.1"/>
    </source>
</evidence>
<evidence type="ECO:0000313" key="10">
    <source>
        <dbReference type="Proteomes" id="UP001652740"/>
    </source>
</evidence>
<dbReference type="PANTHER" id="PTHR12312">
    <property type="entry name" value="TWISTED GASTRULATION PROTEIN HOMOLOG 1-A-RELATED"/>
    <property type="match status" value="1"/>
</dbReference>
<evidence type="ECO:0000256" key="4">
    <source>
        <dbReference type="ARBA" id="ARBA00022525"/>
    </source>
</evidence>
<keyword evidence="6" id="KW-0325">Glycoprotein</keyword>
<comment type="subcellular location">
    <subcellularLocation>
        <location evidence="1">Secreted</location>
    </subcellularLocation>
</comment>
<dbReference type="InterPro" id="IPR057726">
    <property type="entry name" value="Tsg_C"/>
</dbReference>
<dbReference type="RefSeq" id="XP_026763510.1">
    <property type="nucleotide sequence ID" value="XM_026907709.3"/>
</dbReference>
<organism evidence="10 11">
    <name type="scientific">Galleria mellonella</name>
    <name type="common">Greater wax moth</name>
    <dbReference type="NCBI Taxonomy" id="7137"/>
    <lineage>
        <taxon>Eukaryota</taxon>
        <taxon>Metazoa</taxon>
        <taxon>Ecdysozoa</taxon>
        <taxon>Arthropoda</taxon>
        <taxon>Hexapoda</taxon>
        <taxon>Insecta</taxon>
        <taxon>Pterygota</taxon>
        <taxon>Neoptera</taxon>
        <taxon>Endopterygota</taxon>
        <taxon>Lepidoptera</taxon>
        <taxon>Glossata</taxon>
        <taxon>Ditrysia</taxon>
        <taxon>Pyraloidea</taxon>
        <taxon>Pyralidae</taxon>
        <taxon>Galleriinae</taxon>
        <taxon>Galleria</taxon>
    </lineage>
</organism>
<keyword evidence="4" id="KW-0964">Secreted</keyword>
<dbReference type="PANTHER" id="PTHR12312:SF16">
    <property type="entry name" value="TWISTED GASTRULATION PROTEIN HOMOLOG 1-A-RELATED"/>
    <property type="match status" value="1"/>
</dbReference>
<dbReference type="OrthoDB" id="10037323at2759"/>